<dbReference type="AlphaFoldDB" id="A0AAD5C7Q4"/>
<dbReference type="InterPro" id="IPR012340">
    <property type="entry name" value="NA-bd_OB-fold"/>
</dbReference>
<comment type="caution">
    <text evidence="2">The sequence shown here is derived from an EMBL/GenBank/DDBJ whole genome shotgun (WGS) entry which is preliminary data.</text>
</comment>
<evidence type="ECO:0000256" key="1">
    <source>
        <dbReference type="SAM" id="MobiDB-lite"/>
    </source>
</evidence>
<organism evidence="2 3">
    <name type="scientific">Ambrosia artemisiifolia</name>
    <name type="common">Common ragweed</name>
    <dbReference type="NCBI Taxonomy" id="4212"/>
    <lineage>
        <taxon>Eukaryota</taxon>
        <taxon>Viridiplantae</taxon>
        <taxon>Streptophyta</taxon>
        <taxon>Embryophyta</taxon>
        <taxon>Tracheophyta</taxon>
        <taxon>Spermatophyta</taxon>
        <taxon>Magnoliopsida</taxon>
        <taxon>eudicotyledons</taxon>
        <taxon>Gunneridae</taxon>
        <taxon>Pentapetalae</taxon>
        <taxon>asterids</taxon>
        <taxon>campanulids</taxon>
        <taxon>Asterales</taxon>
        <taxon>Asteraceae</taxon>
        <taxon>Asteroideae</taxon>
        <taxon>Heliantheae alliance</taxon>
        <taxon>Heliantheae</taxon>
        <taxon>Ambrosia</taxon>
    </lineage>
</organism>
<accession>A0AAD5C7Q4</accession>
<sequence>MPDPTSKGLSDDANWAKAPTTHLTTHKLTGKRLSRDTTTKRRFNRNRYPDEGSDTGFGLEGGVAIAFRWYRIPITIDDKTDFLDATVFDKAATQLLEIPCKEMFTNVAARTAIHNKITAKPVQFTIRAIRDDCTALTSYSVNNAIFLQLDKTTDITSSSANPAVSTLAPFTAAPTNSSVNEKKKMQVQDANCLTKKV</sequence>
<keyword evidence="3" id="KW-1185">Reference proteome</keyword>
<dbReference type="EMBL" id="JAMZMK010009232">
    <property type="protein sequence ID" value="KAI7736612.1"/>
    <property type="molecule type" value="Genomic_DNA"/>
</dbReference>
<evidence type="ECO:0000313" key="3">
    <source>
        <dbReference type="Proteomes" id="UP001206925"/>
    </source>
</evidence>
<dbReference type="SUPFAM" id="SSF50249">
    <property type="entry name" value="Nucleic acid-binding proteins"/>
    <property type="match status" value="1"/>
</dbReference>
<proteinExistence type="predicted"/>
<reference evidence="2" key="1">
    <citation type="submission" date="2022-06" db="EMBL/GenBank/DDBJ databases">
        <title>Uncovering the hologenomic basis of an extraordinary plant invasion.</title>
        <authorList>
            <person name="Bieker V.C."/>
            <person name="Martin M.D."/>
            <person name="Gilbert T."/>
            <person name="Hodgins K."/>
            <person name="Battlay P."/>
            <person name="Petersen B."/>
            <person name="Wilson J."/>
        </authorList>
    </citation>
    <scope>NUCLEOTIDE SEQUENCE</scope>
    <source>
        <strain evidence="2">AA19_3_7</strain>
        <tissue evidence="2">Leaf</tissue>
    </source>
</reference>
<name>A0AAD5C7Q4_AMBAR</name>
<dbReference type="Gene3D" id="2.40.50.140">
    <property type="entry name" value="Nucleic acid-binding proteins"/>
    <property type="match status" value="1"/>
</dbReference>
<dbReference type="Proteomes" id="UP001206925">
    <property type="component" value="Unassembled WGS sequence"/>
</dbReference>
<gene>
    <name evidence="2" type="ORF">M8C21_025697</name>
</gene>
<evidence type="ECO:0000313" key="2">
    <source>
        <dbReference type="EMBL" id="KAI7736612.1"/>
    </source>
</evidence>
<feature type="region of interest" description="Disordered" evidence="1">
    <location>
        <begin position="26"/>
        <end position="51"/>
    </location>
</feature>
<protein>
    <submittedName>
        <fullName evidence="2">Uncharacterized protein</fullName>
    </submittedName>
</protein>